<evidence type="ECO:0000256" key="10">
    <source>
        <dbReference type="SAM" id="Phobius"/>
    </source>
</evidence>
<keyword evidence="10" id="KW-1133">Transmembrane helix</keyword>
<dbReference type="InterPro" id="IPR011712">
    <property type="entry name" value="Sig_transdc_His_kin_sub3_dim/P"/>
</dbReference>
<dbReference type="OrthoDB" id="227596at2"/>
<keyword evidence="7" id="KW-0067">ATP-binding</keyword>
<keyword evidence="10" id="KW-0812">Transmembrane</keyword>
<feature type="transmembrane region" description="Helical" evidence="10">
    <location>
        <begin position="7"/>
        <end position="24"/>
    </location>
</feature>
<dbReference type="GO" id="GO:0046983">
    <property type="term" value="F:protein dimerization activity"/>
    <property type="evidence" value="ECO:0007669"/>
    <property type="project" value="InterPro"/>
</dbReference>
<comment type="catalytic activity">
    <reaction evidence="1">
        <text>ATP + protein L-histidine = ADP + protein N-phospho-L-histidine.</text>
        <dbReference type="EC" id="2.7.13.3"/>
    </reaction>
</comment>
<feature type="compositionally biased region" description="Gly residues" evidence="9">
    <location>
        <begin position="331"/>
        <end position="343"/>
    </location>
</feature>
<evidence type="ECO:0000313" key="12">
    <source>
        <dbReference type="EMBL" id="APT88204.1"/>
    </source>
</evidence>
<feature type="transmembrane region" description="Helical" evidence="10">
    <location>
        <begin position="104"/>
        <end position="122"/>
    </location>
</feature>
<keyword evidence="6" id="KW-0418">Kinase</keyword>
<name>A0A1L7CQT5_9CORY</name>
<evidence type="ECO:0000256" key="8">
    <source>
        <dbReference type="ARBA" id="ARBA00023012"/>
    </source>
</evidence>
<accession>A0A1L7CQT5</accession>
<dbReference type="AlphaFoldDB" id="A0A1L7CQT5"/>
<gene>
    <name evidence="12" type="ORF">CFRA_01705</name>
</gene>
<dbReference type="GO" id="GO:0000155">
    <property type="term" value="F:phosphorelay sensor kinase activity"/>
    <property type="evidence" value="ECO:0007669"/>
    <property type="project" value="InterPro"/>
</dbReference>
<feature type="transmembrane region" description="Helical" evidence="10">
    <location>
        <begin position="54"/>
        <end position="72"/>
    </location>
</feature>
<evidence type="ECO:0000256" key="2">
    <source>
        <dbReference type="ARBA" id="ARBA00012438"/>
    </source>
</evidence>
<dbReference type="STRING" id="1437875.CFRA_01705"/>
<keyword evidence="5" id="KW-0547">Nucleotide-binding</keyword>
<keyword evidence="3" id="KW-0597">Phosphoprotein</keyword>
<dbReference type="Gene3D" id="3.30.565.10">
    <property type="entry name" value="Histidine kinase-like ATPase, C-terminal domain"/>
    <property type="match status" value="1"/>
</dbReference>
<dbReference type="Gene3D" id="1.20.5.1930">
    <property type="match status" value="1"/>
</dbReference>
<keyword evidence="10" id="KW-0472">Membrane</keyword>
<protein>
    <recommendedName>
        <fullName evidence="2">histidine kinase</fullName>
        <ecNumber evidence="2">2.7.13.3</ecNumber>
    </recommendedName>
</protein>
<dbReference type="KEGG" id="cfk:CFRA_01705"/>
<dbReference type="PANTHER" id="PTHR24421">
    <property type="entry name" value="NITRATE/NITRITE SENSOR PROTEIN NARX-RELATED"/>
    <property type="match status" value="1"/>
</dbReference>
<keyword evidence="8" id="KW-0902">Two-component regulatory system</keyword>
<evidence type="ECO:0000256" key="7">
    <source>
        <dbReference type="ARBA" id="ARBA00022840"/>
    </source>
</evidence>
<evidence type="ECO:0000256" key="3">
    <source>
        <dbReference type="ARBA" id="ARBA00022553"/>
    </source>
</evidence>
<feature type="transmembrane region" description="Helical" evidence="10">
    <location>
        <begin position="30"/>
        <end position="47"/>
    </location>
</feature>
<sequence length="376" mass="39462">MHFRRGDLILAGAAALLAVVYLLAVDSPHTAAQAVLSWGFVAAAAVYRTRPRASAVAVLVLLGLWAVVWLTAPVSLGVTPWLVFALLAVYGAERYVGSRVFGRAVLGVAMAGALVSPVMWTFGTNVDWHYRTGVDWAVTLTAHWALLVVAHLLAAEQRTRARAREDHLAALREEERLTLARELHDVLAHSLVLIKVQANAGLVAGEERAALTQVRDMSSEALGEVRGMVDALRDHDARLEPTAQLAGLDGLLDSFRAAGLDVGYRGTPPARLTGLPAVIQLAAVRIISEALTNAVRHQVDARAVVTLAAVPGADAALTVTVASTGPDRPGSGSGSGHGGGKGLLGLAERARAVGGSLRTEHAGDVFTVHAELGRRP</sequence>
<evidence type="ECO:0000256" key="4">
    <source>
        <dbReference type="ARBA" id="ARBA00022679"/>
    </source>
</evidence>
<dbReference type="InterPro" id="IPR036890">
    <property type="entry name" value="HATPase_C_sf"/>
</dbReference>
<evidence type="ECO:0000256" key="6">
    <source>
        <dbReference type="ARBA" id="ARBA00022777"/>
    </source>
</evidence>
<dbReference type="GO" id="GO:0005524">
    <property type="term" value="F:ATP binding"/>
    <property type="evidence" value="ECO:0007669"/>
    <property type="project" value="UniProtKB-KW"/>
</dbReference>
<proteinExistence type="predicted"/>
<feature type="transmembrane region" description="Helical" evidence="10">
    <location>
        <begin position="134"/>
        <end position="154"/>
    </location>
</feature>
<dbReference type="SUPFAM" id="SSF55874">
    <property type="entry name" value="ATPase domain of HSP90 chaperone/DNA topoisomerase II/histidine kinase"/>
    <property type="match status" value="1"/>
</dbReference>
<dbReference type="Proteomes" id="UP000185434">
    <property type="component" value="Chromosome"/>
</dbReference>
<evidence type="ECO:0000313" key="13">
    <source>
        <dbReference type="Proteomes" id="UP000185434"/>
    </source>
</evidence>
<dbReference type="RefSeq" id="WP_075663176.1">
    <property type="nucleotide sequence ID" value="NZ_CP009247.1"/>
</dbReference>
<organism evidence="12 13">
    <name type="scientific">Corynebacterium frankenforstense DSM 45800</name>
    <dbReference type="NCBI Taxonomy" id="1437875"/>
    <lineage>
        <taxon>Bacteria</taxon>
        <taxon>Bacillati</taxon>
        <taxon>Actinomycetota</taxon>
        <taxon>Actinomycetes</taxon>
        <taxon>Mycobacteriales</taxon>
        <taxon>Corynebacteriaceae</taxon>
        <taxon>Corynebacterium</taxon>
    </lineage>
</organism>
<dbReference type="Pfam" id="PF07730">
    <property type="entry name" value="HisKA_3"/>
    <property type="match status" value="1"/>
</dbReference>
<dbReference type="PANTHER" id="PTHR24421:SF10">
    <property type="entry name" value="NITRATE_NITRITE SENSOR PROTEIN NARQ"/>
    <property type="match status" value="1"/>
</dbReference>
<keyword evidence="13" id="KW-1185">Reference proteome</keyword>
<evidence type="ECO:0000256" key="1">
    <source>
        <dbReference type="ARBA" id="ARBA00000085"/>
    </source>
</evidence>
<feature type="transmembrane region" description="Helical" evidence="10">
    <location>
        <begin position="78"/>
        <end position="97"/>
    </location>
</feature>
<reference evidence="12 13" key="1">
    <citation type="submission" date="2014-08" db="EMBL/GenBank/DDBJ databases">
        <title>Complete genome sequence of Corynebacterium frankenforstense ST18(T) (=DSM 45800(T)), isolated from raw cow milk.</title>
        <authorList>
            <person name="Ruckert C."/>
            <person name="Albersmeier A."/>
            <person name="Winkler A."/>
            <person name="Lipski A."/>
            <person name="Kalinowski J."/>
        </authorList>
    </citation>
    <scope>NUCLEOTIDE SEQUENCE [LARGE SCALE GENOMIC DNA]</scope>
    <source>
        <strain evidence="12 13">ST18</strain>
    </source>
</reference>
<dbReference type="InterPro" id="IPR050482">
    <property type="entry name" value="Sensor_HK_TwoCompSys"/>
</dbReference>
<dbReference type="GO" id="GO:0016020">
    <property type="term" value="C:membrane"/>
    <property type="evidence" value="ECO:0007669"/>
    <property type="project" value="InterPro"/>
</dbReference>
<dbReference type="EMBL" id="CP009247">
    <property type="protein sequence ID" value="APT88204.1"/>
    <property type="molecule type" value="Genomic_DNA"/>
</dbReference>
<keyword evidence="4" id="KW-0808">Transferase</keyword>
<evidence type="ECO:0000256" key="5">
    <source>
        <dbReference type="ARBA" id="ARBA00022741"/>
    </source>
</evidence>
<feature type="domain" description="Signal transduction histidine kinase subgroup 3 dimerisation and phosphoacceptor" evidence="11">
    <location>
        <begin position="175"/>
        <end position="235"/>
    </location>
</feature>
<feature type="region of interest" description="Disordered" evidence="9">
    <location>
        <begin position="322"/>
        <end position="343"/>
    </location>
</feature>
<evidence type="ECO:0000256" key="9">
    <source>
        <dbReference type="SAM" id="MobiDB-lite"/>
    </source>
</evidence>
<dbReference type="EC" id="2.7.13.3" evidence="2"/>
<evidence type="ECO:0000259" key="11">
    <source>
        <dbReference type="Pfam" id="PF07730"/>
    </source>
</evidence>